<evidence type="ECO:0000313" key="2">
    <source>
        <dbReference type="Proteomes" id="UP000596329"/>
    </source>
</evidence>
<dbReference type="RefSeq" id="WP_011962824.1">
    <property type="nucleotide sequence ID" value="NZ_BCNG01000042.1"/>
</dbReference>
<dbReference type="SUPFAM" id="SSF55961">
    <property type="entry name" value="Bet v1-like"/>
    <property type="match status" value="1"/>
</dbReference>
<dbReference type="KEGG" id="fpv:IA03_03320"/>
<dbReference type="GeneID" id="66552655"/>
<dbReference type="KEGG" id="fpw:IA04_03230"/>
<dbReference type="OMA" id="FNAMMAM"/>
<evidence type="ECO:0000313" key="1">
    <source>
        <dbReference type="EMBL" id="QRE03245.1"/>
    </source>
</evidence>
<proteinExistence type="predicted"/>
<name>A0A075REB2_FLAPS</name>
<dbReference type="KEGG" id="fpc:FPSM_01659"/>
<dbReference type="EMBL" id="CP059075">
    <property type="protein sequence ID" value="QRE03245.1"/>
    <property type="molecule type" value="Genomic_DNA"/>
</dbReference>
<dbReference type="Proteomes" id="UP000596329">
    <property type="component" value="Chromosome"/>
</dbReference>
<gene>
    <name evidence="1" type="ORF">H0H26_10090</name>
</gene>
<organism evidence="1 2">
    <name type="scientific">Flavobacterium psychrophilum</name>
    <dbReference type="NCBI Taxonomy" id="96345"/>
    <lineage>
        <taxon>Bacteria</taxon>
        <taxon>Pseudomonadati</taxon>
        <taxon>Bacteroidota</taxon>
        <taxon>Flavobacteriia</taxon>
        <taxon>Flavobacteriales</taxon>
        <taxon>Flavobacteriaceae</taxon>
        <taxon>Flavobacterium</taxon>
    </lineage>
</organism>
<accession>A0A075REB2</accession>
<dbReference type="KEGG" id="fpk:IA06_03270"/>
<dbReference type="KEGG" id="fpq:IB65_03245"/>
<protein>
    <submittedName>
        <fullName evidence="1">SRPBCC family protein</fullName>
    </submittedName>
</protein>
<dbReference type="AlphaFoldDB" id="A0A075REB2"/>
<sequence length="130" mass="14702">MNLESQKVTVQKSSEYIFNELCQVKNFEKLMPDNIAKFEVLDENAFIFGLKGMPEIKLKMKEKKANSQIILGAASDKLPFTLTANITEISSDSTEVQLLFDGDFNAMMAMMIKGPISKFIETLTENMHKL</sequence>
<reference evidence="1 2" key="1">
    <citation type="submission" date="2020-07" db="EMBL/GenBank/DDBJ databases">
        <title>Genomic characterization of Flavobacterium psychrophilum strains.</title>
        <authorList>
            <person name="Castillo D."/>
            <person name="Jorgensen J."/>
            <person name="Middelboe M."/>
        </authorList>
    </citation>
    <scope>NUCLEOTIDE SEQUENCE [LARGE SCALE GENOMIC DNA]</scope>
    <source>
        <strain evidence="1 2">FPS-R7</strain>
    </source>
</reference>